<dbReference type="SMART" id="SM00764">
    <property type="entry name" value="Citrate_ly_lig"/>
    <property type="match status" value="1"/>
</dbReference>
<evidence type="ECO:0000259" key="4">
    <source>
        <dbReference type="SMART" id="SM00764"/>
    </source>
</evidence>
<sequence length="347" mass="39463">MQVREINIHLKRNFTKWKKFLQFNEIQVFSEKETASIDKTFVWEENGEILATGSIAGNVLKYIAICSKIQGHGETFNSLVSKLENEAAMMGRFHLFVFTKPQYSQSFQYVGFHELAKVDQGAILESGTPDVHDYISSLPHFDDQDNSKIAGIVMNANPFTKGHRFLIEKASKENDHVYVFVVSEDVSIFSFAERYELVKAGTRDLPNVTVAPGKEYMVSYATFPAYFLKDDQNVGRFQASLDGTLFKEQIAKPLNITSRYLGKEPYSKTTDVYNEELSRVLPPDVEVKIIDRKQAEDQDIISATKVRAAIANDNIALVKKYVPDTTLEFIKNNWSELQTRIKEGSIK</sequence>
<dbReference type="InterPro" id="IPR004821">
    <property type="entry name" value="Cyt_trans-like"/>
</dbReference>
<dbReference type="RefSeq" id="WP_182597706.1">
    <property type="nucleotide sequence ID" value="NZ_JACIVC010000043.1"/>
</dbReference>
<reference evidence="5 6" key="1">
    <citation type="submission" date="2020-07" db="EMBL/GenBank/DDBJ databases">
        <title>Description of Limosilactobacillus balticus sp. nov., Limosilactobacillus agrestis sp. nov., Limosilactobacillus albertensis sp. nov., Limosilactobacillus rudii sp. nov., Limosilactobacillus fastidiosus sp. nov., five novel Limosilactobacillus species isolated from the vertebrate gastrointestinal tract, and proposal of 6 subspecies of Limosilactobacillus reuteri adapted to the gastrointestinal tract of specific vertebrate hosts.</title>
        <authorList>
            <person name="Li F."/>
            <person name="Cheng C."/>
            <person name="Zheng J."/>
            <person name="Quevedo R.M."/>
            <person name="Li J."/>
            <person name="Roos S."/>
            <person name="Gaenzle M.G."/>
            <person name="Walter J."/>
        </authorList>
    </citation>
    <scope>NUCLEOTIDE SEQUENCE [LARGE SCALE GENOMIC DNA]</scope>
    <source>
        <strain evidence="5 6">RRLNB_1_1</strain>
    </source>
</reference>
<gene>
    <name evidence="5" type="primary">citC</name>
    <name evidence="5" type="ORF">H5S40_02480</name>
</gene>
<accession>A0A7W3TQZ2</accession>
<name>A0A7W3TQZ2_9LACO</name>
<dbReference type="InterPro" id="IPR013166">
    <property type="entry name" value="Citrate_lyase_ligase_C"/>
</dbReference>
<dbReference type="GO" id="GO:0016829">
    <property type="term" value="F:lyase activity"/>
    <property type="evidence" value="ECO:0007669"/>
    <property type="project" value="UniProtKB-KW"/>
</dbReference>
<proteinExistence type="predicted"/>
<keyword evidence="2 3" id="KW-0067">ATP-binding</keyword>
<keyword evidence="3 5" id="KW-0436">Ligase</keyword>
<dbReference type="GO" id="GO:0005524">
    <property type="term" value="F:ATP binding"/>
    <property type="evidence" value="ECO:0007669"/>
    <property type="project" value="UniProtKB-UniRule"/>
</dbReference>
<protein>
    <recommendedName>
        <fullName evidence="3">[Citrate [pro-3S]-lyase] ligase</fullName>
        <ecNumber evidence="3">6.2.1.22</ecNumber>
    </recommendedName>
</protein>
<evidence type="ECO:0000313" key="5">
    <source>
        <dbReference type="EMBL" id="MBB1069036.1"/>
    </source>
</evidence>
<dbReference type="Pfam" id="PF08218">
    <property type="entry name" value="Citrate_ly_lig"/>
    <property type="match status" value="1"/>
</dbReference>
<dbReference type="EC" id="6.2.1.22" evidence="3"/>
<dbReference type="InterPro" id="IPR005216">
    <property type="entry name" value="Citrate_lyase_ligase"/>
</dbReference>
<evidence type="ECO:0000256" key="3">
    <source>
        <dbReference type="PIRNR" id="PIRNR005751"/>
    </source>
</evidence>
<dbReference type="PANTHER" id="PTHR40599">
    <property type="entry name" value="[CITRATE [PRO-3S]-LYASE] LIGASE"/>
    <property type="match status" value="1"/>
</dbReference>
<dbReference type="SUPFAM" id="SSF52374">
    <property type="entry name" value="Nucleotidylyl transferase"/>
    <property type="match status" value="1"/>
</dbReference>
<dbReference type="Gene3D" id="3.40.50.620">
    <property type="entry name" value="HUPs"/>
    <property type="match status" value="1"/>
</dbReference>
<comment type="catalytic activity">
    <reaction evidence="3">
        <text>holo-[citrate lyase ACP] + acetate + ATP = acetyl-[citrate lyase ACP] + AMP + diphosphate</text>
        <dbReference type="Rhea" id="RHEA:23788"/>
        <dbReference type="Rhea" id="RHEA-COMP:10158"/>
        <dbReference type="Rhea" id="RHEA-COMP:13710"/>
        <dbReference type="ChEBI" id="CHEBI:30089"/>
        <dbReference type="ChEBI" id="CHEBI:30616"/>
        <dbReference type="ChEBI" id="CHEBI:33019"/>
        <dbReference type="ChEBI" id="CHEBI:82683"/>
        <dbReference type="ChEBI" id="CHEBI:137976"/>
        <dbReference type="ChEBI" id="CHEBI:456215"/>
        <dbReference type="EC" id="6.2.1.22"/>
    </reaction>
</comment>
<dbReference type="NCBIfam" id="TIGR00125">
    <property type="entry name" value="cyt_tran_rel"/>
    <property type="match status" value="1"/>
</dbReference>
<evidence type="ECO:0000256" key="2">
    <source>
        <dbReference type="ARBA" id="ARBA00022840"/>
    </source>
</evidence>
<evidence type="ECO:0000313" key="6">
    <source>
        <dbReference type="Proteomes" id="UP000518316"/>
    </source>
</evidence>
<dbReference type="PANTHER" id="PTHR40599:SF1">
    <property type="entry name" value="[CITRATE [PRO-3S]-LYASE] LIGASE"/>
    <property type="match status" value="1"/>
</dbReference>
<dbReference type="PIRSF" id="PIRSF005751">
    <property type="entry name" value="Acet_citr_lig"/>
    <property type="match status" value="1"/>
</dbReference>
<comment type="function">
    <text evidence="3">Acetylation of prosthetic group (2-(5''-phosphoribosyl)-3'-dephosphocoenzyme-A) of the gamma subunit of citrate lyase.</text>
</comment>
<keyword evidence="1 3" id="KW-0547">Nucleotide-binding</keyword>
<dbReference type="EMBL" id="JACIVC010000043">
    <property type="protein sequence ID" value="MBB1069036.1"/>
    <property type="molecule type" value="Genomic_DNA"/>
</dbReference>
<keyword evidence="6" id="KW-1185">Reference proteome</keyword>
<dbReference type="InterPro" id="IPR014729">
    <property type="entry name" value="Rossmann-like_a/b/a_fold"/>
</dbReference>
<dbReference type="Proteomes" id="UP000518316">
    <property type="component" value="Unassembled WGS sequence"/>
</dbReference>
<organism evidence="5 6">
    <name type="scientific">Limosilactobacillus albertensis</name>
    <dbReference type="NCBI Taxonomy" id="2759752"/>
    <lineage>
        <taxon>Bacteria</taxon>
        <taxon>Bacillati</taxon>
        <taxon>Bacillota</taxon>
        <taxon>Bacilli</taxon>
        <taxon>Lactobacillales</taxon>
        <taxon>Lactobacillaceae</taxon>
        <taxon>Limosilactobacillus</taxon>
    </lineage>
</organism>
<dbReference type="GO" id="GO:0008771">
    <property type="term" value="F:[citrate (pro-3S)-lyase] ligase activity"/>
    <property type="evidence" value="ECO:0007669"/>
    <property type="project" value="UniProtKB-EC"/>
</dbReference>
<feature type="domain" description="Citrate lyase ligase C-terminal" evidence="4">
    <location>
        <begin position="149"/>
        <end position="330"/>
    </location>
</feature>
<keyword evidence="5" id="KW-0456">Lyase</keyword>
<dbReference type="AlphaFoldDB" id="A0A7W3TQZ2"/>
<evidence type="ECO:0000256" key="1">
    <source>
        <dbReference type="ARBA" id="ARBA00022741"/>
    </source>
</evidence>
<comment type="caution">
    <text evidence="5">The sequence shown here is derived from an EMBL/GenBank/DDBJ whole genome shotgun (WGS) entry which is preliminary data.</text>
</comment>
<dbReference type="NCBIfam" id="TIGR00124">
    <property type="entry name" value="cit_ly_ligase"/>
    <property type="match status" value="1"/>
</dbReference>